<accession>A0A1G5JK35</accession>
<keyword evidence="1" id="KW-1133">Transmembrane helix</keyword>
<gene>
    <name evidence="2" type="ORF">SAMN03080606_02887</name>
</gene>
<feature type="transmembrane region" description="Helical" evidence="1">
    <location>
        <begin position="48"/>
        <end position="66"/>
    </location>
</feature>
<keyword evidence="1" id="KW-0472">Membrane</keyword>
<evidence type="ECO:0000313" key="2">
    <source>
        <dbReference type="EMBL" id="SCY88735.1"/>
    </source>
</evidence>
<reference evidence="2 3" key="1">
    <citation type="submission" date="2016-10" db="EMBL/GenBank/DDBJ databases">
        <authorList>
            <person name="de Groot N.N."/>
        </authorList>
    </citation>
    <scope>NUCLEOTIDE SEQUENCE [LARGE SCALE GENOMIC DNA]</scope>
    <source>
        <strain evidence="2 3">DSM 18978</strain>
    </source>
</reference>
<dbReference type="STRING" id="1120976.SAMN03080606_02887"/>
<dbReference type="EMBL" id="FMUS01000020">
    <property type="protein sequence ID" value="SCY88735.1"/>
    <property type="molecule type" value="Genomic_DNA"/>
</dbReference>
<organism evidence="2 3">
    <name type="scientific">Alkaliphilus peptidifermentans DSM 18978</name>
    <dbReference type="NCBI Taxonomy" id="1120976"/>
    <lineage>
        <taxon>Bacteria</taxon>
        <taxon>Bacillati</taxon>
        <taxon>Bacillota</taxon>
        <taxon>Clostridia</taxon>
        <taxon>Peptostreptococcales</taxon>
        <taxon>Natronincolaceae</taxon>
        <taxon>Alkaliphilus</taxon>
    </lineage>
</organism>
<keyword evidence="3" id="KW-1185">Reference proteome</keyword>
<proteinExistence type="predicted"/>
<dbReference type="AlphaFoldDB" id="A0A1G5JK35"/>
<feature type="transmembrane region" description="Helical" evidence="1">
    <location>
        <begin position="7"/>
        <end position="28"/>
    </location>
</feature>
<dbReference type="Proteomes" id="UP000198636">
    <property type="component" value="Unassembled WGS sequence"/>
</dbReference>
<keyword evidence="1" id="KW-0812">Transmembrane</keyword>
<protein>
    <submittedName>
        <fullName evidence="2">Uncharacterized protein</fullName>
    </submittedName>
</protein>
<dbReference type="RefSeq" id="WP_091545059.1">
    <property type="nucleotide sequence ID" value="NZ_FMUS01000020.1"/>
</dbReference>
<sequence length="96" mass="10965">MKKAIKIMANIIGAVLVIVLLFGLPALLFMMSLEVILHVFWGLPSLNFFQSSCLFIGLMIVGRILYGMAFKVKNLFENKEAILWKKKSILMKYLIK</sequence>
<name>A0A1G5JK35_9FIRM</name>
<evidence type="ECO:0000256" key="1">
    <source>
        <dbReference type="SAM" id="Phobius"/>
    </source>
</evidence>
<evidence type="ECO:0000313" key="3">
    <source>
        <dbReference type="Proteomes" id="UP000198636"/>
    </source>
</evidence>